<evidence type="ECO:0000313" key="1">
    <source>
        <dbReference type="EMBL" id="KAL2810729.1"/>
    </source>
</evidence>
<keyword evidence="2" id="KW-1185">Reference proteome</keyword>
<comment type="caution">
    <text evidence="1">The sequence shown here is derived from an EMBL/GenBank/DDBJ whole genome shotgun (WGS) entry which is preliminary data.</text>
</comment>
<reference evidence="1 2" key="1">
    <citation type="submission" date="2024-07" db="EMBL/GenBank/DDBJ databases">
        <title>Section-level genome sequencing and comparative genomics of Aspergillus sections Usti and Cavernicolus.</title>
        <authorList>
            <consortium name="Lawrence Berkeley National Laboratory"/>
            <person name="Nybo J.L."/>
            <person name="Vesth T.C."/>
            <person name="Theobald S."/>
            <person name="Frisvad J.C."/>
            <person name="Larsen T.O."/>
            <person name="Kjaerboelling I."/>
            <person name="Rothschild-Mancinelli K."/>
            <person name="Lyhne E.K."/>
            <person name="Kogle M.E."/>
            <person name="Barry K."/>
            <person name="Clum A."/>
            <person name="Na H."/>
            <person name="Ledsgaard L."/>
            <person name="Lin J."/>
            <person name="Lipzen A."/>
            <person name="Kuo A."/>
            <person name="Riley R."/>
            <person name="Mondo S."/>
            <person name="Labutti K."/>
            <person name="Haridas S."/>
            <person name="Pangalinan J."/>
            <person name="Salamov A.A."/>
            <person name="Simmons B.A."/>
            <person name="Magnuson J.K."/>
            <person name="Chen J."/>
            <person name="Drula E."/>
            <person name="Henrissat B."/>
            <person name="Wiebenga A."/>
            <person name="Lubbers R.J."/>
            <person name="Gomes A.C."/>
            <person name="Makela M.R."/>
            <person name="Stajich J."/>
            <person name="Grigoriev I.V."/>
            <person name="Mortensen U.H."/>
            <person name="De Vries R.P."/>
            <person name="Baker S.E."/>
            <person name="Andersen M.R."/>
        </authorList>
    </citation>
    <scope>NUCLEOTIDE SEQUENCE [LARGE SCALE GENOMIC DNA]</scope>
    <source>
        <strain evidence="1 2">CBS 588.65</strain>
    </source>
</reference>
<dbReference type="EMBL" id="JBFXLT010000067">
    <property type="protein sequence ID" value="KAL2810729.1"/>
    <property type="molecule type" value="Genomic_DNA"/>
</dbReference>
<evidence type="ECO:0000313" key="2">
    <source>
        <dbReference type="Proteomes" id="UP001610334"/>
    </source>
</evidence>
<gene>
    <name evidence="1" type="ORF">BJX63DRAFT_303850</name>
</gene>
<organism evidence="1 2">
    <name type="scientific">Aspergillus granulosus</name>
    <dbReference type="NCBI Taxonomy" id="176169"/>
    <lineage>
        <taxon>Eukaryota</taxon>
        <taxon>Fungi</taxon>
        <taxon>Dikarya</taxon>
        <taxon>Ascomycota</taxon>
        <taxon>Pezizomycotina</taxon>
        <taxon>Eurotiomycetes</taxon>
        <taxon>Eurotiomycetidae</taxon>
        <taxon>Eurotiales</taxon>
        <taxon>Aspergillaceae</taxon>
        <taxon>Aspergillus</taxon>
        <taxon>Aspergillus subgen. Nidulantes</taxon>
    </lineage>
</organism>
<sequence length="175" mass="19363">MSLSIHTGRRASHYSSHTTNGKDYDIALCSCPWRLSPPNSTTIIGISPWQESTELVVCIFGEEGRAELYGNRRLLISQDGGAVYPTVAKTGSKYDDYIHNTKRLGRVDRPGFLEMQTHGSYTLDAHDNVQLLCTALVSILLVAEKAYGGWSGQARGWVCVCFMAVARGLHAFYYP</sequence>
<accession>A0ABR4H5K5</accession>
<dbReference type="Proteomes" id="UP001610334">
    <property type="component" value="Unassembled WGS sequence"/>
</dbReference>
<protein>
    <submittedName>
        <fullName evidence="1">Uncharacterized protein</fullName>
    </submittedName>
</protein>
<name>A0ABR4H5K5_9EURO</name>
<proteinExistence type="predicted"/>